<proteinExistence type="predicted"/>
<evidence type="ECO:0000313" key="1">
    <source>
        <dbReference type="EMBL" id="JAD91146.1"/>
    </source>
</evidence>
<organism evidence="1">
    <name type="scientific">Arundo donax</name>
    <name type="common">Giant reed</name>
    <name type="synonym">Donax arundinaceus</name>
    <dbReference type="NCBI Taxonomy" id="35708"/>
    <lineage>
        <taxon>Eukaryota</taxon>
        <taxon>Viridiplantae</taxon>
        <taxon>Streptophyta</taxon>
        <taxon>Embryophyta</taxon>
        <taxon>Tracheophyta</taxon>
        <taxon>Spermatophyta</taxon>
        <taxon>Magnoliopsida</taxon>
        <taxon>Liliopsida</taxon>
        <taxon>Poales</taxon>
        <taxon>Poaceae</taxon>
        <taxon>PACMAD clade</taxon>
        <taxon>Arundinoideae</taxon>
        <taxon>Arundineae</taxon>
        <taxon>Arundo</taxon>
    </lineage>
</organism>
<accession>A0A0A9DTP0</accession>
<sequence length="39" mass="3992">MVADNPVRSQAAATARDSIAHNLLHKSSDAGAGASFILK</sequence>
<reference evidence="1" key="2">
    <citation type="journal article" date="2015" name="Data Brief">
        <title>Shoot transcriptome of the giant reed, Arundo donax.</title>
        <authorList>
            <person name="Barrero R.A."/>
            <person name="Guerrero F.D."/>
            <person name="Moolhuijzen P."/>
            <person name="Goolsby J.A."/>
            <person name="Tidwell J."/>
            <person name="Bellgard S.E."/>
            <person name="Bellgard M.I."/>
        </authorList>
    </citation>
    <scope>NUCLEOTIDE SEQUENCE</scope>
    <source>
        <tissue evidence="1">Shoot tissue taken approximately 20 cm above the soil surface</tissue>
    </source>
</reference>
<name>A0A0A9DTP0_ARUDO</name>
<reference evidence="1" key="1">
    <citation type="submission" date="2014-09" db="EMBL/GenBank/DDBJ databases">
        <authorList>
            <person name="Magalhaes I.L.F."/>
            <person name="Oliveira U."/>
            <person name="Santos F.R."/>
            <person name="Vidigal T.H.D.A."/>
            <person name="Brescovit A.D."/>
            <person name="Santos A.J."/>
        </authorList>
    </citation>
    <scope>NUCLEOTIDE SEQUENCE</scope>
    <source>
        <tissue evidence="1">Shoot tissue taken approximately 20 cm above the soil surface</tissue>
    </source>
</reference>
<dbReference type="EMBL" id="GBRH01206749">
    <property type="protein sequence ID" value="JAD91146.1"/>
    <property type="molecule type" value="Transcribed_RNA"/>
</dbReference>
<protein>
    <submittedName>
        <fullName evidence="1">Uncharacterized protein</fullName>
    </submittedName>
</protein>
<dbReference type="AlphaFoldDB" id="A0A0A9DTP0"/>